<reference evidence="2 3" key="1">
    <citation type="submission" date="2022-12" db="EMBL/GenBank/DDBJ databases">
        <title>HUAS 3-15.</title>
        <authorList>
            <person name="Mo P."/>
        </authorList>
    </citation>
    <scope>NUCLEOTIDE SEQUENCE [LARGE SCALE GENOMIC DNA]</scope>
    <source>
        <strain evidence="2 3">HUAS 3-15</strain>
        <plasmid evidence="2 3">punmamed2</plasmid>
    </source>
</reference>
<evidence type="ECO:0000256" key="1">
    <source>
        <dbReference type="SAM" id="MobiDB-lite"/>
    </source>
</evidence>
<dbReference type="RefSeq" id="WP_270151568.1">
    <property type="nucleotide sequence ID" value="NZ_CP115451.1"/>
</dbReference>
<feature type="region of interest" description="Disordered" evidence="1">
    <location>
        <begin position="268"/>
        <end position="287"/>
    </location>
</feature>
<feature type="compositionally biased region" description="Low complexity" evidence="1">
    <location>
        <begin position="235"/>
        <end position="250"/>
    </location>
</feature>
<feature type="region of interest" description="Disordered" evidence="1">
    <location>
        <begin position="26"/>
        <end position="82"/>
    </location>
</feature>
<evidence type="ECO:0000313" key="2">
    <source>
        <dbReference type="EMBL" id="WBP91945.1"/>
    </source>
</evidence>
<dbReference type="Proteomes" id="UP001212821">
    <property type="component" value="Plasmid punmamed2"/>
</dbReference>
<organism evidence="2 3">
    <name type="scientific">Kitasatospora cathayae</name>
    <dbReference type="NCBI Taxonomy" id="3004092"/>
    <lineage>
        <taxon>Bacteria</taxon>
        <taxon>Bacillati</taxon>
        <taxon>Actinomycetota</taxon>
        <taxon>Actinomycetes</taxon>
        <taxon>Kitasatosporales</taxon>
        <taxon>Streptomycetaceae</taxon>
        <taxon>Kitasatospora</taxon>
    </lineage>
</organism>
<sequence>MSFSPGQKAMAEPMLFGAPTCTVCGKEMEPSGTGRPRKYCSKACSSKADRAREKEKQELARTAAAENPRGETPSPADLPADGEGAELLELGEALRRHDERFLLQLERAERDGDGALACQALADLLRAVDGLAVRHRELAERMLDAHPTQAASPDQAAPEPLVSPRGETAALFGGSPVTAGPVSVAAPVTAPATGGPALEDRPAPVAPRGETPPPTDPALDRPQAVPVPVPPRGETAPSARPAVTAPVAPRGETPSGGERLRDLVDQRLAQQQTAPRPAAASAPQQPPVEVPVPADPMHRRLPPSDVRIALDAGRFGDWWALAGWTVNPDVYLVTGEGHQVGWVERGLAGIGDRWVAVYEGYFIGDINTQEAMLHDTPEQAAFTVHTAYLQNL</sequence>
<feature type="region of interest" description="Disordered" evidence="1">
    <location>
        <begin position="188"/>
        <end position="258"/>
    </location>
</feature>
<name>A0ABY7QI68_9ACTN</name>
<proteinExistence type="predicted"/>
<geneLocation type="plasmid" evidence="2 3">
    <name>punmamed2</name>
</geneLocation>
<keyword evidence="3" id="KW-1185">Reference proteome</keyword>
<feature type="compositionally biased region" description="Low complexity" evidence="1">
    <location>
        <begin position="188"/>
        <end position="197"/>
    </location>
</feature>
<evidence type="ECO:0000313" key="3">
    <source>
        <dbReference type="Proteomes" id="UP001212821"/>
    </source>
</evidence>
<dbReference type="EMBL" id="CP115451">
    <property type="protein sequence ID" value="WBP91945.1"/>
    <property type="molecule type" value="Genomic_DNA"/>
</dbReference>
<accession>A0ABY7QI68</accession>
<protein>
    <submittedName>
        <fullName evidence="2">Uncharacterized protein</fullName>
    </submittedName>
</protein>
<feature type="compositionally biased region" description="Basic and acidic residues" evidence="1">
    <location>
        <begin position="47"/>
        <end position="59"/>
    </location>
</feature>
<keyword evidence="2" id="KW-0614">Plasmid</keyword>
<feature type="compositionally biased region" description="Low complexity" evidence="1">
    <location>
        <begin position="269"/>
        <end position="283"/>
    </location>
</feature>
<gene>
    <name evidence="2" type="ORF">O1G21_39840</name>
</gene>